<protein>
    <submittedName>
        <fullName evidence="1">Uncharacterized protein</fullName>
    </submittedName>
</protein>
<dbReference type="Proteomes" id="UP000001075">
    <property type="component" value="Unassembled WGS sequence"/>
</dbReference>
<accession>G3HE15</accession>
<dbReference type="AlphaFoldDB" id="G3HE15"/>
<dbReference type="EMBL" id="JH000307">
    <property type="protein sequence ID" value="EGW00544.1"/>
    <property type="molecule type" value="Genomic_DNA"/>
</dbReference>
<reference evidence="2" key="1">
    <citation type="journal article" date="2011" name="Nat. Biotechnol.">
        <title>The genomic sequence of the Chinese hamster ovary (CHO)-K1 cell line.</title>
        <authorList>
            <person name="Xu X."/>
            <person name="Nagarajan H."/>
            <person name="Lewis N.E."/>
            <person name="Pan S."/>
            <person name="Cai Z."/>
            <person name="Liu X."/>
            <person name="Chen W."/>
            <person name="Xie M."/>
            <person name="Wang W."/>
            <person name="Hammond S."/>
            <person name="Andersen M.R."/>
            <person name="Neff N."/>
            <person name="Passarelli B."/>
            <person name="Koh W."/>
            <person name="Fan H.C."/>
            <person name="Wang J."/>
            <person name="Gui Y."/>
            <person name="Lee K.H."/>
            <person name="Betenbaugh M.J."/>
            <person name="Quake S.R."/>
            <person name="Famili I."/>
            <person name="Palsson B.O."/>
            <person name="Wang J."/>
        </authorList>
    </citation>
    <scope>NUCLEOTIDE SEQUENCE [LARGE SCALE GENOMIC DNA]</scope>
    <source>
        <strain evidence="2">CHO K1 cell line</strain>
    </source>
</reference>
<gene>
    <name evidence="1" type="ORF">I79_008784</name>
</gene>
<dbReference type="InParanoid" id="G3HE15"/>
<name>G3HE15_CRIGR</name>
<evidence type="ECO:0000313" key="1">
    <source>
        <dbReference type="EMBL" id="EGW00544.1"/>
    </source>
</evidence>
<sequence>MSAKPLCQVLVSISSPCCLPIPVAACLFGGVRDNPAVLWGLNNPVLYPSSCSRYPGERLLLPGGARMLHSVWRSGVPQLSAALSFLSEPQHHSLMD</sequence>
<evidence type="ECO:0000313" key="2">
    <source>
        <dbReference type="Proteomes" id="UP000001075"/>
    </source>
</evidence>
<organism evidence="1 2">
    <name type="scientific">Cricetulus griseus</name>
    <name type="common">Chinese hamster</name>
    <name type="synonym">Cricetulus barabensis griseus</name>
    <dbReference type="NCBI Taxonomy" id="10029"/>
    <lineage>
        <taxon>Eukaryota</taxon>
        <taxon>Metazoa</taxon>
        <taxon>Chordata</taxon>
        <taxon>Craniata</taxon>
        <taxon>Vertebrata</taxon>
        <taxon>Euteleostomi</taxon>
        <taxon>Mammalia</taxon>
        <taxon>Eutheria</taxon>
        <taxon>Euarchontoglires</taxon>
        <taxon>Glires</taxon>
        <taxon>Rodentia</taxon>
        <taxon>Myomorpha</taxon>
        <taxon>Muroidea</taxon>
        <taxon>Cricetidae</taxon>
        <taxon>Cricetinae</taxon>
        <taxon>Cricetulus</taxon>
    </lineage>
</organism>
<proteinExistence type="predicted"/>